<keyword evidence="2" id="KW-1185">Reference proteome</keyword>
<protein>
    <submittedName>
        <fullName evidence="1">Uncharacterized protein</fullName>
    </submittedName>
</protein>
<dbReference type="AlphaFoldDB" id="A0A8H7ZXQ8"/>
<proteinExistence type="predicted"/>
<comment type="caution">
    <text evidence="1">The sequence shown here is derived from an EMBL/GenBank/DDBJ whole genome shotgun (WGS) entry which is preliminary data.</text>
</comment>
<name>A0A8H7ZXQ8_9FUNG</name>
<organism evidence="1 2">
    <name type="scientific">Olpidium bornovanus</name>
    <dbReference type="NCBI Taxonomy" id="278681"/>
    <lineage>
        <taxon>Eukaryota</taxon>
        <taxon>Fungi</taxon>
        <taxon>Fungi incertae sedis</taxon>
        <taxon>Olpidiomycota</taxon>
        <taxon>Olpidiomycotina</taxon>
        <taxon>Olpidiomycetes</taxon>
        <taxon>Olpidiales</taxon>
        <taxon>Olpidiaceae</taxon>
        <taxon>Olpidium</taxon>
    </lineage>
</organism>
<evidence type="ECO:0000313" key="1">
    <source>
        <dbReference type="EMBL" id="KAG5461366.1"/>
    </source>
</evidence>
<evidence type="ECO:0000313" key="2">
    <source>
        <dbReference type="Proteomes" id="UP000673691"/>
    </source>
</evidence>
<dbReference type="EMBL" id="JAEFCI010003758">
    <property type="protein sequence ID" value="KAG5461366.1"/>
    <property type="molecule type" value="Genomic_DNA"/>
</dbReference>
<accession>A0A8H7ZXQ8</accession>
<dbReference type="EMBL" id="JAEFCI010003758">
    <property type="protein sequence ID" value="KAG5461365.1"/>
    <property type="molecule type" value="Genomic_DNA"/>
</dbReference>
<reference evidence="1" key="1">
    <citation type="journal article" name="Sci. Rep.">
        <title>Genome-scale phylogenetic analyses confirm Olpidium as the closest living zoosporic fungus to the non-flagellated, terrestrial fungi.</title>
        <authorList>
            <person name="Chang Y."/>
            <person name="Rochon D."/>
            <person name="Sekimoto S."/>
            <person name="Wang Y."/>
            <person name="Chovatia M."/>
            <person name="Sandor L."/>
            <person name="Salamov A."/>
            <person name="Grigoriev I.V."/>
            <person name="Stajich J.E."/>
            <person name="Spatafora J.W."/>
        </authorList>
    </citation>
    <scope>NUCLEOTIDE SEQUENCE</scope>
    <source>
        <strain evidence="1">S191</strain>
    </source>
</reference>
<dbReference type="Proteomes" id="UP000673691">
    <property type="component" value="Unassembled WGS sequence"/>
</dbReference>
<gene>
    <name evidence="1" type="ORF">BJ554DRAFT_6457</name>
</gene>
<sequence>MQQTSWFPAVPVYSNPPRNRIRSDIPVALYGQPCTGTLGGTQACEKAPPPMPFAWETAPRLKGATGTVWCSLEKRQKS</sequence>